<evidence type="ECO:0008006" key="3">
    <source>
        <dbReference type="Google" id="ProtNLM"/>
    </source>
</evidence>
<organism evidence="1 2">
    <name type="scientific">Psilocybe cf. subviscida</name>
    <dbReference type="NCBI Taxonomy" id="2480587"/>
    <lineage>
        <taxon>Eukaryota</taxon>
        <taxon>Fungi</taxon>
        <taxon>Dikarya</taxon>
        <taxon>Basidiomycota</taxon>
        <taxon>Agaricomycotina</taxon>
        <taxon>Agaricomycetes</taxon>
        <taxon>Agaricomycetidae</taxon>
        <taxon>Agaricales</taxon>
        <taxon>Agaricineae</taxon>
        <taxon>Strophariaceae</taxon>
        <taxon>Psilocybe</taxon>
    </lineage>
</organism>
<sequence length="295" mass="33360">MPATLKLITSSRTTLQLSETRLSAEASRLTYKHIPQDWFCGPVNRNFVLSSTSPLRQRPNRPEVFEGYLRPENAENPGQALKVVFKIATGNLIEMIHYELRPYVKDLLDLQGTVIPRCYGMYHGTTDRGLPVAVLILEFCEQYPQAGFNRDFIHDNHEFIRQFMLGLWEVHKRGIVHNALSSSSHIIYCGMRPRIIDFTWHTTHKCPGGAIATNEFGGIHATIKSQLCGELVAAEEKIGYMDRLYQSARNANTLTSQPMALNMNPGVNVVNYLSSLFIAPYIDNAYKVVRRVTGC</sequence>
<dbReference type="Proteomes" id="UP000567179">
    <property type="component" value="Unassembled WGS sequence"/>
</dbReference>
<comment type="caution">
    <text evidence="1">The sequence shown here is derived from an EMBL/GenBank/DDBJ whole genome shotgun (WGS) entry which is preliminary data.</text>
</comment>
<dbReference type="SUPFAM" id="SSF56112">
    <property type="entry name" value="Protein kinase-like (PK-like)"/>
    <property type="match status" value="1"/>
</dbReference>
<dbReference type="InterPro" id="IPR011009">
    <property type="entry name" value="Kinase-like_dom_sf"/>
</dbReference>
<proteinExistence type="predicted"/>
<evidence type="ECO:0000313" key="2">
    <source>
        <dbReference type="Proteomes" id="UP000567179"/>
    </source>
</evidence>
<protein>
    <recommendedName>
        <fullName evidence="3">Protein kinase domain-containing protein</fullName>
    </recommendedName>
</protein>
<dbReference type="EMBL" id="JAACJJ010000056">
    <property type="protein sequence ID" value="KAF5313219.1"/>
    <property type="molecule type" value="Genomic_DNA"/>
</dbReference>
<evidence type="ECO:0000313" key="1">
    <source>
        <dbReference type="EMBL" id="KAF5313219.1"/>
    </source>
</evidence>
<dbReference type="AlphaFoldDB" id="A0A8H5AYA5"/>
<reference evidence="1 2" key="1">
    <citation type="journal article" date="2020" name="ISME J.">
        <title>Uncovering the hidden diversity of litter-decomposition mechanisms in mushroom-forming fungi.</title>
        <authorList>
            <person name="Floudas D."/>
            <person name="Bentzer J."/>
            <person name="Ahren D."/>
            <person name="Johansson T."/>
            <person name="Persson P."/>
            <person name="Tunlid A."/>
        </authorList>
    </citation>
    <scope>NUCLEOTIDE SEQUENCE [LARGE SCALE GENOMIC DNA]</scope>
    <source>
        <strain evidence="1 2">CBS 101986</strain>
    </source>
</reference>
<keyword evidence="2" id="KW-1185">Reference proteome</keyword>
<dbReference type="OrthoDB" id="427969at2759"/>
<gene>
    <name evidence="1" type="ORF">D9619_002825</name>
</gene>
<name>A0A8H5AYA5_9AGAR</name>
<accession>A0A8H5AYA5</accession>